<evidence type="ECO:0000256" key="1">
    <source>
        <dbReference type="SAM" id="MobiDB-lite"/>
    </source>
</evidence>
<evidence type="ECO:0000259" key="2">
    <source>
        <dbReference type="PROSITE" id="PS50011"/>
    </source>
</evidence>
<name>F2R8H0_STRVP</name>
<dbReference type="GO" id="GO:0004672">
    <property type="term" value="F:protein kinase activity"/>
    <property type="evidence" value="ECO:0007669"/>
    <property type="project" value="InterPro"/>
</dbReference>
<dbReference type="AlphaFoldDB" id="F2R8H0"/>
<dbReference type="CDD" id="cd04791">
    <property type="entry name" value="LanC_SerThrkinase"/>
    <property type="match status" value="1"/>
</dbReference>
<dbReference type="SUPFAM" id="SSF158745">
    <property type="entry name" value="LanC-like"/>
    <property type="match status" value="1"/>
</dbReference>
<dbReference type="STRING" id="953739.SVEN_0601"/>
<dbReference type="PROSITE" id="PS50011">
    <property type="entry name" value="PROTEIN_KINASE_DOM"/>
    <property type="match status" value="1"/>
</dbReference>
<keyword evidence="4" id="KW-1185">Reference proteome</keyword>
<dbReference type="Gene3D" id="1.50.10.10">
    <property type="match status" value="1"/>
</dbReference>
<dbReference type="SMART" id="SM00220">
    <property type="entry name" value="S_TKc"/>
    <property type="match status" value="1"/>
</dbReference>
<accession>F2R8H0</accession>
<dbReference type="HOGENOM" id="CLU_014914_0_0_11"/>
<gene>
    <name evidence="3" type="ordered locus">SVEN_0601</name>
</gene>
<dbReference type="EMBL" id="FR845719">
    <property type="protein sequence ID" value="CCA53888.1"/>
    <property type="molecule type" value="Genomic_DNA"/>
</dbReference>
<organism evidence="3 4">
    <name type="scientific">Streptomyces venezuelae (strain ATCC 10712 / CBS 650.69 / DSM 40230 / JCM 4526 / NBRC 13096 / PD 04745)</name>
    <dbReference type="NCBI Taxonomy" id="953739"/>
    <lineage>
        <taxon>Bacteria</taxon>
        <taxon>Bacillati</taxon>
        <taxon>Actinomycetota</taxon>
        <taxon>Actinomycetes</taxon>
        <taxon>Kitasatosporales</taxon>
        <taxon>Streptomycetaceae</taxon>
        <taxon>Streptomyces</taxon>
    </lineage>
</organism>
<sequence>MWPPVPIPRGDPVLEGFGEALADPEYYLPLTSVADPGPRFTPGVVPAGARGAAQGVWTAWAGARTGLAEQGWKIHVSARLDRAQHVLDTVAAICFSEGVPFKHLSARLFFLFVHHKHAARAQAGKFCVVYPPDTATARRLLERLRDALDGEEGPYVLTDRRFRDSRTVHYRYGSFGGRSRLRADGTREGLVRDGSGREVADLRLPAFHLPEGITDPFAEREEPPHSGPILIRDYEVTRAVRLSNAGGSYEARDRRTGRPVFLKEARAHNGLVFDGTDARQRLRHEHRVLCELHAAAPGVGPEPLDHFTEWEHDFLVTEYVAGQPLVGWLSRSSPLARADRTAASVAAYYEACRGLLAGLDVSLERVHAAGYRFGDLSLGNVMVTAAGGVRLVDFEAASALSAAPSGIGTPGFTPPPGLVRADSDPLLHDRYGMSAVAFAFLAPLHELARHAPANLALLHRDLADVAPPPDLWERATAFHRMGRGTADPTGRQAIDRTGPSAENLAEPSAPDLTGSSAPVPTGRLAPDPPGPSAEDLTGRPAPDLTGPPSPDPTEPSAEDLTEPPAPNLTGPPAPDPKPRSAPARTGRLARDDHGADRPPSPAELDADPRGCLTRLAAQVTAGLLATADAGRPEWAFPPSPEAFRTNTVCLAYGTAGVVHALRRAGAAVPEEIRERLRRDALAQRGALPPGLLVGTAGLAPVLAGLGLLDEAVELLGDADGHPLTASCATLAGGLAGVGLGWLALHRLTGDGAHLERAAAAGERLLRTPDLPAALGEHDARGLLHGRSGLALFLHRLARATGDARCLEAGRVLLHQELDRTFPLDDGSLSVSDDARFSRAMPYLATGAAGVAAVLGRYVATAPDERCAEALPRLVAGVRVSCATKEAGLYRGLAGLSWFLTEHAELTGTAAARADAVRAATGLWKYAVPHRRGVRFLGAGSQRFTADLSSGGAGVLLALHRLLTGPFLAEPHHARPPVAAVG</sequence>
<dbReference type="Pfam" id="PF25816">
    <property type="entry name" value="RamC_N"/>
    <property type="match status" value="1"/>
</dbReference>
<dbReference type="KEGG" id="sve:SVEN_0601"/>
<dbReference type="SMART" id="SM01260">
    <property type="entry name" value="LANC_like"/>
    <property type="match status" value="1"/>
</dbReference>
<dbReference type="GO" id="GO:0005524">
    <property type="term" value="F:ATP binding"/>
    <property type="evidence" value="ECO:0007669"/>
    <property type="project" value="InterPro"/>
</dbReference>
<dbReference type="Gene3D" id="1.50.10.20">
    <property type="match status" value="1"/>
</dbReference>
<proteinExistence type="predicted"/>
<reference evidence="3 4" key="1">
    <citation type="journal article" date="2011" name="BMC Genomics">
        <title>Genome-wide analysis of the role of GlnR in Streptomyces venezuelae provides new insights into global nitrogen regulation in actinomycetes.</title>
        <authorList>
            <person name="Pullan S.T."/>
            <person name="Bibb M.J."/>
            <person name="Merrick M."/>
        </authorList>
    </citation>
    <scope>NUCLEOTIDE SEQUENCE [LARGE SCALE GENOMIC DNA]</scope>
    <source>
        <strain evidence="3">ATCC 10712</strain>
    </source>
</reference>
<dbReference type="InterPro" id="IPR007822">
    <property type="entry name" value="LANC-like"/>
</dbReference>
<dbReference type="PATRIC" id="fig|953739.5.peg.785"/>
<feature type="domain" description="Protein kinase" evidence="2">
    <location>
        <begin position="234"/>
        <end position="504"/>
    </location>
</feature>
<dbReference type="InterPro" id="IPR011009">
    <property type="entry name" value="Kinase-like_dom_sf"/>
</dbReference>
<dbReference type="InterPro" id="IPR000719">
    <property type="entry name" value="Prot_kinase_dom"/>
</dbReference>
<dbReference type="GO" id="GO:0005975">
    <property type="term" value="P:carbohydrate metabolic process"/>
    <property type="evidence" value="ECO:0007669"/>
    <property type="project" value="InterPro"/>
</dbReference>
<dbReference type="GO" id="GO:0031179">
    <property type="term" value="P:peptide modification"/>
    <property type="evidence" value="ECO:0007669"/>
    <property type="project" value="InterPro"/>
</dbReference>
<dbReference type="Gene3D" id="1.10.510.10">
    <property type="entry name" value="Transferase(Phosphotransferase) domain 1"/>
    <property type="match status" value="1"/>
</dbReference>
<dbReference type="InterPro" id="IPR058053">
    <property type="entry name" value="RamC_C"/>
</dbReference>
<dbReference type="InterPro" id="IPR057929">
    <property type="entry name" value="RamC_N"/>
</dbReference>
<dbReference type="eggNOG" id="COG0515">
    <property type="taxonomic scope" value="Bacteria"/>
</dbReference>
<evidence type="ECO:0000313" key="4">
    <source>
        <dbReference type="Proteomes" id="UP000006854"/>
    </source>
</evidence>
<feature type="region of interest" description="Disordered" evidence="1">
    <location>
        <begin position="482"/>
        <end position="609"/>
    </location>
</feature>
<feature type="compositionally biased region" description="Pro residues" evidence="1">
    <location>
        <begin position="563"/>
        <end position="575"/>
    </location>
</feature>
<dbReference type="Proteomes" id="UP000006854">
    <property type="component" value="Chromosome"/>
</dbReference>
<dbReference type="Pfam" id="PF05147">
    <property type="entry name" value="LANC_like"/>
    <property type="match status" value="1"/>
</dbReference>
<protein>
    <recommendedName>
        <fullName evidence="2">Protein kinase domain-containing protein</fullName>
    </recommendedName>
</protein>
<evidence type="ECO:0000313" key="3">
    <source>
        <dbReference type="EMBL" id="CCA53888.1"/>
    </source>
</evidence>
<dbReference type="InterPro" id="IPR012341">
    <property type="entry name" value="6hp_glycosidase-like_sf"/>
</dbReference>
<dbReference type="SUPFAM" id="SSF56112">
    <property type="entry name" value="Protein kinase-like (PK-like)"/>
    <property type="match status" value="1"/>
</dbReference>